<sequence>MPVSSLQINFAPQQKTRPQLVKLAPELPDISYIEAPHEFVRYSLRLTRHDTHCVPLAYCSQHLTNQSTALLHLLLTSLHRYSQRGKKRLVCGLRESLRHLRAGRVRLLVMAVDVEWSVDWREMLAEAHRLSVPVVFGLNKLQLSALLGRPGLQSVVAIINPDGAYQTYQELVAFSLDATRIWQNAATDVFIQEIKEGRGDMLHVLAYHGHLQVMQKARESEPEKFAKIIAYVSSSSGSSPILYACGGGQPRVVEFLIENKADLSSRDFAMRTCLHHSALSSSVECVQLIMDRCDASMWMLRDSCGHDVLHSAIMAGSEKVVEAVLRSGIKPALDHILLELSRSPPGLNTFKLLISHSDPPPDDYHQLIFACVKAGSLDCLRSLTSWFQGAKVSKDRLSMLINDHSQDGRSALWWAAYLGNIGIARELIAHGGDTSFTFNPHSEPVSVDSLLEKWKRTARNE</sequence>
<protein>
    <recommendedName>
        <fullName evidence="4">Ribosomal protein eL8/eL30/eS12/Gadd45 domain-containing protein</fullName>
    </recommendedName>
</protein>
<dbReference type="Pfam" id="PF01248">
    <property type="entry name" value="Ribosomal_L7Ae"/>
    <property type="match status" value="1"/>
</dbReference>
<evidence type="ECO:0000259" key="4">
    <source>
        <dbReference type="Pfam" id="PF01248"/>
    </source>
</evidence>
<dbReference type="SUPFAM" id="SSF55315">
    <property type="entry name" value="L30e-like"/>
    <property type="match status" value="1"/>
</dbReference>
<dbReference type="Gene3D" id="1.25.40.20">
    <property type="entry name" value="Ankyrin repeat-containing domain"/>
    <property type="match status" value="2"/>
</dbReference>
<reference evidence="5 6" key="1">
    <citation type="submission" date="2016-10" db="EMBL/GenBank/DDBJ databases">
        <title>The genome of Paramicrosporidium saccamoebae is the missing link in understanding Cryptomycota and Microsporidia evolution.</title>
        <authorList>
            <person name="Quandt C.A."/>
            <person name="Beaudet D."/>
            <person name="Corsaro D."/>
            <person name="Michel R."/>
            <person name="Corradi N."/>
            <person name="James T."/>
        </authorList>
    </citation>
    <scope>NUCLEOTIDE SEQUENCE [LARGE SCALE GENOMIC DNA]</scope>
    <source>
        <strain evidence="5 6">KSL3</strain>
    </source>
</reference>
<evidence type="ECO:0000313" key="6">
    <source>
        <dbReference type="Proteomes" id="UP000240830"/>
    </source>
</evidence>
<feature type="repeat" description="ANK" evidence="3">
    <location>
        <begin position="407"/>
        <end position="439"/>
    </location>
</feature>
<dbReference type="PANTHER" id="PTHR24198">
    <property type="entry name" value="ANKYRIN REPEAT AND PROTEIN KINASE DOMAIN-CONTAINING PROTEIN"/>
    <property type="match status" value="1"/>
</dbReference>
<feature type="repeat" description="ANK" evidence="3">
    <location>
        <begin position="236"/>
        <end position="268"/>
    </location>
</feature>
<evidence type="ECO:0000256" key="3">
    <source>
        <dbReference type="PROSITE-ProRule" id="PRU00023"/>
    </source>
</evidence>
<dbReference type="InterPro" id="IPR002110">
    <property type="entry name" value="Ankyrin_rpt"/>
</dbReference>
<dbReference type="EMBL" id="MTSL01000121">
    <property type="protein sequence ID" value="PJF18479.1"/>
    <property type="molecule type" value="Genomic_DNA"/>
</dbReference>
<organism evidence="5 6">
    <name type="scientific">Paramicrosporidium saccamoebae</name>
    <dbReference type="NCBI Taxonomy" id="1246581"/>
    <lineage>
        <taxon>Eukaryota</taxon>
        <taxon>Fungi</taxon>
        <taxon>Fungi incertae sedis</taxon>
        <taxon>Cryptomycota</taxon>
        <taxon>Cryptomycota incertae sedis</taxon>
        <taxon>Paramicrosporidium</taxon>
    </lineage>
</organism>
<evidence type="ECO:0000256" key="2">
    <source>
        <dbReference type="ARBA" id="ARBA00023043"/>
    </source>
</evidence>
<evidence type="ECO:0000313" key="5">
    <source>
        <dbReference type="EMBL" id="PJF18479.1"/>
    </source>
</evidence>
<name>A0A2H9TL86_9FUNG</name>
<keyword evidence="6" id="KW-1185">Reference proteome</keyword>
<accession>A0A2H9TL86</accession>
<dbReference type="PROSITE" id="PS50088">
    <property type="entry name" value="ANK_REPEAT"/>
    <property type="match status" value="2"/>
</dbReference>
<keyword evidence="2 3" id="KW-0040">ANK repeat</keyword>
<gene>
    <name evidence="5" type="ORF">PSACC_01707</name>
</gene>
<keyword evidence="1" id="KW-0677">Repeat</keyword>
<proteinExistence type="predicted"/>
<dbReference type="InterPro" id="IPR029064">
    <property type="entry name" value="Ribosomal_eL30-like_sf"/>
</dbReference>
<dbReference type="PANTHER" id="PTHR24198:SF165">
    <property type="entry name" value="ANKYRIN REPEAT-CONTAINING PROTEIN-RELATED"/>
    <property type="match status" value="1"/>
</dbReference>
<comment type="caution">
    <text evidence="5">The sequence shown here is derived from an EMBL/GenBank/DDBJ whole genome shotgun (WGS) entry which is preliminary data.</text>
</comment>
<evidence type="ECO:0000256" key="1">
    <source>
        <dbReference type="ARBA" id="ARBA00022737"/>
    </source>
</evidence>
<dbReference type="Pfam" id="PF00023">
    <property type="entry name" value="Ank"/>
    <property type="match status" value="2"/>
</dbReference>
<dbReference type="SUPFAM" id="SSF48403">
    <property type="entry name" value="Ankyrin repeat"/>
    <property type="match status" value="1"/>
</dbReference>
<dbReference type="InterPro" id="IPR036770">
    <property type="entry name" value="Ankyrin_rpt-contain_sf"/>
</dbReference>
<dbReference type="SMART" id="SM00248">
    <property type="entry name" value="ANK"/>
    <property type="match status" value="4"/>
</dbReference>
<dbReference type="Proteomes" id="UP000240830">
    <property type="component" value="Unassembled WGS sequence"/>
</dbReference>
<dbReference type="InterPro" id="IPR004038">
    <property type="entry name" value="Ribosomal_eL8/eL30/eS12/Gad45"/>
</dbReference>
<feature type="domain" description="Ribosomal protein eL8/eL30/eS12/Gadd45" evidence="4">
    <location>
        <begin position="86"/>
        <end position="163"/>
    </location>
</feature>
<dbReference type="PROSITE" id="PS50297">
    <property type="entry name" value="ANK_REP_REGION"/>
    <property type="match status" value="1"/>
</dbReference>
<dbReference type="Gene3D" id="3.30.1330.30">
    <property type="match status" value="1"/>
</dbReference>
<dbReference type="OrthoDB" id="4772757at2759"/>
<dbReference type="AlphaFoldDB" id="A0A2H9TL86"/>